<accession>A0A9N9TE05</accession>
<evidence type="ECO:0000256" key="4">
    <source>
        <dbReference type="ARBA" id="ARBA00022989"/>
    </source>
</evidence>
<protein>
    <recommendedName>
        <fullName evidence="7">Palmitoyltransferase</fullName>
        <ecNumber evidence="7">2.3.1.225</ecNumber>
    </recommendedName>
</protein>
<keyword evidence="4 7" id="KW-1133">Transmembrane helix</keyword>
<dbReference type="InterPro" id="IPR001594">
    <property type="entry name" value="Palmitoyltrfase_DHHC"/>
</dbReference>
<feature type="transmembrane region" description="Helical" evidence="7">
    <location>
        <begin position="53"/>
        <end position="72"/>
    </location>
</feature>
<dbReference type="GO" id="GO:0019706">
    <property type="term" value="F:protein-cysteine S-palmitoyltransferase activity"/>
    <property type="evidence" value="ECO:0007669"/>
    <property type="project" value="UniProtKB-EC"/>
</dbReference>
<feature type="transmembrane region" description="Helical" evidence="7">
    <location>
        <begin position="21"/>
        <end position="41"/>
    </location>
</feature>
<dbReference type="PROSITE" id="PS50216">
    <property type="entry name" value="DHHC"/>
    <property type="match status" value="1"/>
</dbReference>
<feature type="transmembrane region" description="Helical" evidence="7">
    <location>
        <begin position="140"/>
        <end position="160"/>
    </location>
</feature>
<keyword evidence="10" id="KW-1185">Reference proteome</keyword>
<evidence type="ECO:0000256" key="7">
    <source>
        <dbReference type="RuleBase" id="RU079119"/>
    </source>
</evidence>
<keyword evidence="5 7" id="KW-0472">Membrane</keyword>
<dbReference type="PANTHER" id="PTHR12246">
    <property type="entry name" value="PALMITOYLTRANSFERASE ZDHHC16"/>
    <property type="match status" value="1"/>
</dbReference>
<name>A0A9N9TE05_PHYSR</name>
<organism evidence="9 10">
    <name type="scientific">Phyllotreta striolata</name>
    <name type="common">Striped flea beetle</name>
    <name type="synonym">Crioceris striolata</name>
    <dbReference type="NCBI Taxonomy" id="444603"/>
    <lineage>
        <taxon>Eukaryota</taxon>
        <taxon>Metazoa</taxon>
        <taxon>Ecdysozoa</taxon>
        <taxon>Arthropoda</taxon>
        <taxon>Hexapoda</taxon>
        <taxon>Insecta</taxon>
        <taxon>Pterygota</taxon>
        <taxon>Neoptera</taxon>
        <taxon>Endopterygota</taxon>
        <taxon>Coleoptera</taxon>
        <taxon>Polyphaga</taxon>
        <taxon>Cucujiformia</taxon>
        <taxon>Chrysomeloidea</taxon>
        <taxon>Chrysomelidae</taxon>
        <taxon>Galerucinae</taxon>
        <taxon>Alticini</taxon>
        <taxon>Phyllotreta</taxon>
    </lineage>
</organism>
<evidence type="ECO:0000256" key="5">
    <source>
        <dbReference type="ARBA" id="ARBA00023136"/>
    </source>
</evidence>
<evidence type="ECO:0000256" key="6">
    <source>
        <dbReference type="ARBA" id="ARBA00023315"/>
    </source>
</evidence>
<keyword evidence="6 7" id="KW-0012">Acyltransferase</keyword>
<comment type="domain">
    <text evidence="7">The DHHC domain is required for palmitoyltransferase activity.</text>
</comment>
<dbReference type="EC" id="2.3.1.225" evidence="7"/>
<feature type="transmembrane region" description="Helical" evidence="7">
    <location>
        <begin position="166"/>
        <end position="185"/>
    </location>
</feature>
<comment type="similarity">
    <text evidence="7">Belongs to the DHHC palmitoyltransferase family.</text>
</comment>
<feature type="transmembrane region" description="Helical" evidence="7">
    <location>
        <begin position="192"/>
        <end position="218"/>
    </location>
</feature>
<evidence type="ECO:0000313" key="9">
    <source>
        <dbReference type="EMBL" id="CAG9853896.1"/>
    </source>
</evidence>
<dbReference type="AlphaFoldDB" id="A0A9N9TE05"/>
<evidence type="ECO:0000259" key="8">
    <source>
        <dbReference type="Pfam" id="PF01529"/>
    </source>
</evidence>
<sequence length="273" mass="32974">MVLRKNIFPRTKGEYLSTGSNVIFTPLNYYVFNFVVLPQYWTMWSEEYTKHFIISSFLTFMMCSNMLALVLCDTTVKGRFPALNKTRKDEWKYCDKCQTSMPPRSWHCTICNTCILKRDHHCFFTSCCVGFHNHRHFMMYLFYTALTTMYASYFNFRYAYDTTDVEYTWMTLVKLLFPMLSVFFIKWSLHHLYLLVIFETFAFGLMCCFMLVWCGYFISRNMVIFDKEHSKRYRKSVMENVQVVFGRKWYLVWQGPWVSSELPCDGTHWDKYM</sequence>
<dbReference type="InterPro" id="IPR039859">
    <property type="entry name" value="PFA4/ZDH16/20/ERF2-like"/>
</dbReference>
<comment type="subcellular location">
    <subcellularLocation>
        <location evidence="1">Membrane</location>
        <topology evidence="1">Multi-pass membrane protein</topology>
    </subcellularLocation>
</comment>
<evidence type="ECO:0000256" key="1">
    <source>
        <dbReference type="ARBA" id="ARBA00004141"/>
    </source>
</evidence>
<keyword evidence="3 7" id="KW-0812">Transmembrane</keyword>
<evidence type="ECO:0000313" key="10">
    <source>
        <dbReference type="Proteomes" id="UP001153712"/>
    </source>
</evidence>
<comment type="catalytic activity">
    <reaction evidence="7">
        <text>L-cysteinyl-[protein] + hexadecanoyl-CoA = S-hexadecanoyl-L-cysteinyl-[protein] + CoA</text>
        <dbReference type="Rhea" id="RHEA:36683"/>
        <dbReference type="Rhea" id="RHEA-COMP:10131"/>
        <dbReference type="Rhea" id="RHEA-COMP:11032"/>
        <dbReference type="ChEBI" id="CHEBI:29950"/>
        <dbReference type="ChEBI" id="CHEBI:57287"/>
        <dbReference type="ChEBI" id="CHEBI:57379"/>
        <dbReference type="ChEBI" id="CHEBI:74151"/>
        <dbReference type="EC" id="2.3.1.225"/>
    </reaction>
</comment>
<feature type="domain" description="Palmitoyltransferase DHHC" evidence="8">
    <location>
        <begin position="88"/>
        <end position="222"/>
    </location>
</feature>
<dbReference type="GO" id="GO:0016020">
    <property type="term" value="C:membrane"/>
    <property type="evidence" value="ECO:0007669"/>
    <property type="project" value="UniProtKB-SubCell"/>
</dbReference>
<gene>
    <name evidence="9" type="ORF">PHYEVI_LOCUS363</name>
</gene>
<dbReference type="Pfam" id="PF01529">
    <property type="entry name" value="DHHC"/>
    <property type="match status" value="1"/>
</dbReference>
<proteinExistence type="inferred from homology"/>
<dbReference type="OrthoDB" id="302728at2759"/>
<evidence type="ECO:0000256" key="2">
    <source>
        <dbReference type="ARBA" id="ARBA00022679"/>
    </source>
</evidence>
<dbReference type="Proteomes" id="UP001153712">
    <property type="component" value="Chromosome 1"/>
</dbReference>
<keyword evidence="2 7" id="KW-0808">Transferase</keyword>
<reference evidence="9" key="1">
    <citation type="submission" date="2022-01" db="EMBL/GenBank/DDBJ databases">
        <authorList>
            <person name="King R."/>
        </authorList>
    </citation>
    <scope>NUCLEOTIDE SEQUENCE</scope>
</reference>
<dbReference type="EMBL" id="OU900094">
    <property type="protein sequence ID" value="CAG9853896.1"/>
    <property type="molecule type" value="Genomic_DNA"/>
</dbReference>
<evidence type="ECO:0000256" key="3">
    <source>
        <dbReference type="ARBA" id="ARBA00022692"/>
    </source>
</evidence>